<evidence type="ECO:0000256" key="6">
    <source>
        <dbReference type="ARBA" id="ARBA00022490"/>
    </source>
</evidence>
<keyword evidence="9" id="KW-0479">Metal-binding</keyword>
<evidence type="ECO:0000259" key="18">
    <source>
        <dbReference type="Pfam" id="PF00870"/>
    </source>
</evidence>
<comment type="cofactor">
    <cofactor evidence="1">
        <name>Zn(2+)</name>
        <dbReference type="ChEBI" id="CHEBI:29105"/>
    </cofactor>
</comment>
<evidence type="ECO:0000256" key="9">
    <source>
        <dbReference type="ARBA" id="ARBA00022723"/>
    </source>
</evidence>
<keyword evidence="15" id="KW-0539">Nucleus</keyword>
<keyword evidence="20" id="KW-1185">Reference proteome</keyword>
<dbReference type="EMBL" id="WHWB01029059">
    <property type="protein sequence ID" value="KAJ7428423.1"/>
    <property type="molecule type" value="Genomic_DNA"/>
</dbReference>
<dbReference type="Proteomes" id="UP001145742">
    <property type="component" value="Unassembled WGS sequence"/>
</dbReference>
<dbReference type="InterPro" id="IPR029021">
    <property type="entry name" value="Prot-tyrosine_phosphatase-like"/>
</dbReference>
<keyword evidence="14" id="KW-0804">Transcription</keyword>
<keyword evidence="6" id="KW-0963">Cytoplasm</keyword>
<keyword evidence="12" id="KW-0238">DNA-binding</keyword>
<keyword evidence="10" id="KW-0862">Zinc</keyword>
<dbReference type="Gene3D" id="2.60.40.720">
    <property type="match status" value="1"/>
</dbReference>
<evidence type="ECO:0000256" key="4">
    <source>
        <dbReference type="ARBA" id="ARBA00006167"/>
    </source>
</evidence>
<evidence type="ECO:0000256" key="5">
    <source>
        <dbReference type="ARBA" id="ARBA00017135"/>
    </source>
</evidence>
<dbReference type="InterPro" id="IPR008967">
    <property type="entry name" value="p53-like_TF_DNA-bd_sf"/>
</dbReference>
<evidence type="ECO:0000256" key="11">
    <source>
        <dbReference type="ARBA" id="ARBA00023015"/>
    </source>
</evidence>
<evidence type="ECO:0000256" key="17">
    <source>
        <dbReference type="ARBA" id="ARBA00031653"/>
    </source>
</evidence>
<evidence type="ECO:0000256" key="14">
    <source>
        <dbReference type="ARBA" id="ARBA00023163"/>
    </source>
</evidence>
<dbReference type="InterPro" id="IPR012346">
    <property type="entry name" value="p53/RUNT-type_TF_DNA-bd_sf"/>
</dbReference>
<evidence type="ECO:0000256" key="7">
    <source>
        <dbReference type="ARBA" id="ARBA00022553"/>
    </source>
</evidence>
<evidence type="ECO:0000256" key="15">
    <source>
        <dbReference type="ARBA" id="ARBA00023242"/>
    </source>
</evidence>
<dbReference type="InterPro" id="IPR011615">
    <property type="entry name" value="p53_DNA-bd"/>
</dbReference>
<comment type="similarity">
    <text evidence="4">Belongs to the p53 family.</text>
</comment>
<evidence type="ECO:0000256" key="10">
    <source>
        <dbReference type="ARBA" id="ARBA00022833"/>
    </source>
</evidence>
<dbReference type="PANTHER" id="PTHR11447:SF6">
    <property type="entry name" value="CELLULAR TUMOR ANTIGEN P53"/>
    <property type="match status" value="1"/>
</dbReference>
<evidence type="ECO:0000313" key="19">
    <source>
        <dbReference type="EMBL" id="KAJ7428423.1"/>
    </source>
</evidence>
<dbReference type="Pfam" id="PF00870">
    <property type="entry name" value="P53"/>
    <property type="match status" value="1"/>
</dbReference>
<accession>A0ABQ9DUK6</accession>
<comment type="subcellular location">
    <subcellularLocation>
        <location evidence="3">Cytoplasm</location>
    </subcellularLocation>
    <subcellularLocation>
        <location evidence="2">Nucleus</location>
    </subcellularLocation>
</comment>
<dbReference type="Gene3D" id="3.90.190.10">
    <property type="entry name" value="Protein tyrosine phosphatase superfamily"/>
    <property type="match status" value="1"/>
</dbReference>
<proteinExistence type="inferred from homology"/>
<evidence type="ECO:0000256" key="1">
    <source>
        <dbReference type="ARBA" id="ARBA00001947"/>
    </source>
</evidence>
<gene>
    <name evidence="19" type="ORF">WISP_01241</name>
</gene>
<evidence type="ECO:0000256" key="3">
    <source>
        <dbReference type="ARBA" id="ARBA00004496"/>
    </source>
</evidence>
<keyword evidence="13" id="KW-0010">Activator</keyword>
<evidence type="ECO:0000256" key="13">
    <source>
        <dbReference type="ARBA" id="ARBA00023159"/>
    </source>
</evidence>
<name>A0ABQ9DUK6_9PASS</name>
<sequence>MELEKRQQILLERGKDQKQDDVLKDNMTPPNLTAIAQYPFEDYNPPQLELIKPFCEDLDQWLSEDDNHLQQSTVKLERECLDISVGSVVQGQTLQGAEPRQMASDCTTVLYNFMCNSSRMGGMNRCPILTILTLEGPGGAAPGPLLF</sequence>
<evidence type="ECO:0000256" key="16">
    <source>
        <dbReference type="ARBA" id="ARBA00023306"/>
    </source>
</evidence>
<evidence type="ECO:0000256" key="2">
    <source>
        <dbReference type="ARBA" id="ARBA00004123"/>
    </source>
</evidence>
<evidence type="ECO:0000256" key="12">
    <source>
        <dbReference type="ARBA" id="ARBA00023125"/>
    </source>
</evidence>
<organism evidence="19 20">
    <name type="scientific">Willisornis vidua</name>
    <name type="common">Xingu scale-backed antbird</name>
    <dbReference type="NCBI Taxonomy" id="1566151"/>
    <lineage>
        <taxon>Eukaryota</taxon>
        <taxon>Metazoa</taxon>
        <taxon>Chordata</taxon>
        <taxon>Craniata</taxon>
        <taxon>Vertebrata</taxon>
        <taxon>Euteleostomi</taxon>
        <taxon>Archelosauria</taxon>
        <taxon>Archosauria</taxon>
        <taxon>Dinosauria</taxon>
        <taxon>Saurischia</taxon>
        <taxon>Theropoda</taxon>
        <taxon>Coelurosauria</taxon>
        <taxon>Aves</taxon>
        <taxon>Neognathae</taxon>
        <taxon>Neoaves</taxon>
        <taxon>Telluraves</taxon>
        <taxon>Australaves</taxon>
        <taxon>Passeriformes</taxon>
        <taxon>Thamnophilidae</taxon>
        <taxon>Willisornis</taxon>
    </lineage>
</organism>
<dbReference type="PANTHER" id="PTHR11447">
    <property type="entry name" value="CELLULAR TUMOR ANTIGEN P53"/>
    <property type="match status" value="1"/>
</dbReference>
<evidence type="ECO:0000256" key="8">
    <source>
        <dbReference type="ARBA" id="ARBA00022703"/>
    </source>
</evidence>
<reference evidence="19" key="1">
    <citation type="submission" date="2019-10" db="EMBL/GenBank/DDBJ databases">
        <authorList>
            <person name="Soares A.E.R."/>
            <person name="Aleixo A."/>
            <person name="Schneider P."/>
            <person name="Miyaki C.Y."/>
            <person name="Schneider M.P."/>
            <person name="Mello C."/>
            <person name="Vasconcelos A.T.R."/>
        </authorList>
    </citation>
    <scope>NUCLEOTIDE SEQUENCE</scope>
    <source>
        <tissue evidence="19">Muscle</tissue>
    </source>
</reference>
<keyword evidence="16" id="KW-0131">Cell cycle</keyword>
<dbReference type="InterPro" id="IPR002117">
    <property type="entry name" value="p53_tumour_suppressor"/>
</dbReference>
<dbReference type="PRINTS" id="PR00386">
    <property type="entry name" value="P53SUPPRESSR"/>
</dbReference>
<feature type="domain" description="p53 DNA-binding" evidence="18">
    <location>
        <begin position="101"/>
        <end position="139"/>
    </location>
</feature>
<evidence type="ECO:0000313" key="20">
    <source>
        <dbReference type="Proteomes" id="UP001145742"/>
    </source>
</evidence>
<protein>
    <recommendedName>
        <fullName evidence="5">Cellular tumor antigen p53</fullName>
    </recommendedName>
    <alternativeName>
        <fullName evidence="17">Tumor suppressor p53</fullName>
    </alternativeName>
</protein>
<comment type="caution">
    <text evidence="19">The sequence shown here is derived from an EMBL/GenBank/DDBJ whole genome shotgun (WGS) entry which is preliminary data.</text>
</comment>
<dbReference type="SUPFAM" id="SSF49417">
    <property type="entry name" value="p53-like transcription factors"/>
    <property type="match status" value="1"/>
</dbReference>
<keyword evidence="7" id="KW-0597">Phosphoprotein</keyword>
<keyword evidence="11" id="KW-0805">Transcription regulation</keyword>
<keyword evidence="8" id="KW-0053">Apoptosis</keyword>